<dbReference type="Pfam" id="PF04116">
    <property type="entry name" value="FA_hydroxylase"/>
    <property type="match status" value="1"/>
</dbReference>
<comment type="subcellular location">
    <subcellularLocation>
        <location evidence="1">Endomembrane system</location>
        <topology evidence="1">Multi-pass membrane protein</topology>
    </subcellularLocation>
</comment>
<feature type="transmembrane region" description="Helical" evidence="7">
    <location>
        <begin position="18"/>
        <end position="39"/>
    </location>
</feature>
<dbReference type="PANTHER" id="PTHR21624:SF1">
    <property type="entry name" value="ALKYLGLYCEROL MONOOXYGENASE"/>
    <property type="match status" value="1"/>
</dbReference>
<evidence type="ECO:0000256" key="3">
    <source>
        <dbReference type="ARBA" id="ARBA00022989"/>
    </source>
</evidence>
<dbReference type="GO" id="GO:0050479">
    <property type="term" value="F:glyceryl-ether monooxygenase activity"/>
    <property type="evidence" value="ECO:0007669"/>
    <property type="project" value="TreeGrafter"/>
</dbReference>
<dbReference type="GO" id="GO:0008610">
    <property type="term" value="P:lipid biosynthetic process"/>
    <property type="evidence" value="ECO:0007669"/>
    <property type="project" value="InterPro"/>
</dbReference>
<evidence type="ECO:0000256" key="1">
    <source>
        <dbReference type="ARBA" id="ARBA00004127"/>
    </source>
</evidence>
<name>I3C7L5_9FLAO</name>
<dbReference type="PANTHER" id="PTHR21624">
    <property type="entry name" value="STEROL DESATURASE-RELATED PROTEIN"/>
    <property type="match status" value="1"/>
</dbReference>
<proteinExistence type="predicted"/>
<keyword evidence="6 7" id="KW-0472">Membrane</keyword>
<evidence type="ECO:0000259" key="8">
    <source>
        <dbReference type="Pfam" id="PF04116"/>
    </source>
</evidence>
<dbReference type="STRING" id="926559.JoomaDRAFT_2636"/>
<dbReference type="InterPro" id="IPR051689">
    <property type="entry name" value="Sterol_desaturase/TMEM195"/>
</dbReference>
<reference evidence="9 10" key="1">
    <citation type="submission" date="2012-02" db="EMBL/GenBank/DDBJ databases">
        <title>Improved High-Quality Draft genome of Joostella marina DSM 19592.</title>
        <authorList>
            <consortium name="US DOE Joint Genome Institute (JGI-PGF)"/>
            <person name="Lucas S."/>
            <person name="Copeland A."/>
            <person name="Lapidus A."/>
            <person name="Bruce D."/>
            <person name="Goodwin L."/>
            <person name="Pitluck S."/>
            <person name="Peters L."/>
            <person name="Chertkov O."/>
            <person name="Ovchinnikova G."/>
            <person name="Kyrpides N."/>
            <person name="Mavromatis K."/>
            <person name="Detter J.C."/>
            <person name="Han C."/>
            <person name="Land M."/>
            <person name="Hauser L."/>
            <person name="Markowitz V."/>
            <person name="Cheng J.-F."/>
            <person name="Hugenholtz P."/>
            <person name="Woyke T."/>
            <person name="Wu D."/>
            <person name="Tindall B."/>
            <person name="Brambilla E."/>
            <person name="Klenk H.-P."/>
            <person name="Eisen J.A."/>
        </authorList>
    </citation>
    <scope>NUCLEOTIDE SEQUENCE [LARGE SCALE GENOMIC DNA]</scope>
    <source>
        <strain evidence="9 10">DSM 19592</strain>
    </source>
</reference>
<keyword evidence="5" id="KW-0443">Lipid metabolism</keyword>
<feature type="transmembrane region" description="Helical" evidence="7">
    <location>
        <begin position="89"/>
        <end position="112"/>
    </location>
</feature>
<feature type="transmembrane region" description="Helical" evidence="7">
    <location>
        <begin position="149"/>
        <end position="169"/>
    </location>
</feature>
<dbReference type="eggNOG" id="COG3000">
    <property type="taxonomic scope" value="Bacteria"/>
</dbReference>
<keyword evidence="10" id="KW-1185">Reference proteome</keyword>
<dbReference type="GO" id="GO:0016020">
    <property type="term" value="C:membrane"/>
    <property type="evidence" value="ECO:0007669"/>
    <property type="project" value="GOC"/>
</dbReference>
<feature type="transmembrane region" description="Helical" evidence="7">
    <location>
        <begin position="51"/>
        <end position="69"/>
    </location>
</feature>
<protein>
    <submittedName>
        <fullName evidence="9">Sterol desaturase</fullName>
    </submittedName>
</protein>
<evidence type="ECO:0000313" key="9">
    <source>
        <dbReference type="EMBL" id="EIJ39608.1"/>
    </source>
</evidence>
<evidence type="ECO:0000256" key="5">
    <source>
        <dbReference type="ARBA" id="ARBA00023098"/>
    </source>
</evidence>
<evidence type="ECO:0000256" key="6">
    <source>
        <dbReference type="ARBA" id="ARBA00023136"/>
    </source>
</evidence>
<dbReference type="InterPro" id="IPR006694">
    <property type="entry name" value="Fatty_acid_hydroxylase"/>
</dbReference>
<evidence type="ECO:0000256" key="4">
    <source>
        <dbReference type="ARBA" id="ARBA00023002"/>
    </source>
</evidence>
<dbReference type="GO" id="GO:0005506">
    <property type="term" value="F:iron ion binding"/>
    <property type="evidence" value="ECO:0007669"/>
    <property type="project" value="InterPro"/>
</dbReference>
<evidence type="ECO:0000256" key="2">
    <source>
        <dbReference type="ARBA" id="ARBA00022692"/>
    </source>
</evidence>
<feature type="domain" description="Fatty acid hydroxylase" evidence="8">
    <location>
        <begin position="95"/>
        <end position="232"/>
    </location>
</feature>
<keyword evidence="4" id="KW-0560">Oxidoreductase</keyword>
<dbReference type="OrthoDB" id="9770329at2"/>
<dbReference type="GO" id="GO:0012505">
    <property type="term" value="C:endomembrane system"/>
    <property type="evidence" value="ECO:0007669"/>
    <property type="project" value="UniProtKB-SubCell"/>
</dbReference>
<dbReference type="HOGENOM" id="CLU_033631_0_1_10"/>
<evidence type="ECO:0000313" key="10">
    <source>
        <dbReference type="Proteomes" id="UP000004690"/>
    </source>
</evidence>
<sequence>METLITYFETIPSSHRSLILISGITFFWILEYGIPLFKFRYHKLKHAWPNIFFTFTTIIVNFLLAFILLKTSDWVVVNGFGILQWIAFPMWATVLLGVLLLDFIGAWLAHWVQHKVKVLWKFHLIHHTDTYVDTTTANRHHPGESFVRFVFTTLGVFIGGIPVGIVLLYQSLSVVFSQFNHANIKLPKKLDTLLSWVFVSPDMHKVHHHYVLPYTDTNYGNIFAIWDRLLGTFSKMNSKDLIYGIDTHPDINTSTRVGKLLKIPFEKYRNS</sequence>
<keyword evidence="3 7" id="KW-1133">Transmembrane helix</keyword>
<organism evidence="9 10">
    <name type="scientific">Galbibacter orientalis DSM 19592</name>
    <dbReference type="NCBI Taxonomy" id="926559"/>
    <lineage>
        <taxon>Bacteria</taxon>
        <taxon>Pseudomonadati</taxon>
        <taxon>Bacteroidota</taxon>
        <taxon>Flavobacteriia</taxon>
        <taxon>Flavobacteriales</taxon>
        <taxon>Flavobacteriaceae</taxon>
        <taxon>Galbibacter</taxon>
    </lineage>
</organism>
<accession>I3C7L5</accession>
<gene>
    <name evidence="9" type="ORF">JoomaDRAFT_2636</name>
</gene>
<dbReference type="AlphaFoldDB" id="I3C7L5"/>
<keyword evidence="2 7" id="KW-0812">Transmembrane</keyword>
<dbReference type="GO" id="GO:0006643">
    <property type="term" value="P:membrane lipid metabolic process"/>
    <property type="evidence" value="ECO:0007669"/>
    <property type="project" value="TreeGrafter"/>
</dbReference>
<dbReference type="RefSeq" id="WP_008613217.1">
    <property type="nucleotide sequence ID" value="NZ_JH651379.1"/>
</dbReference>
<dbReference type="EMBL" id="JH651379">
    <property type="protein sequence ID" value="EIJ39608.1"/>
    <property type="molecule type" value="Genomic_DNA"/>
</dbReference>
<evidence type="ECO:0000256" key="7">
    <source>
        <dbReference type="SAM" id="Phobius"/>
    </source>
</evidence>
<dbReference type="Proteomes" id="UP000004690">
    <property type="component" value="Unassembled WGS sequence"/>
</dbReference>